<dbReference type="OrthoDB" id="6408997at2759"/>
<dbReference type="Proteomes" id="UP000759131">
    <property type="component" value="Unassembled WGS sequence"/>
</dbReference>
<dbReference type="Pfam" id="PF00651">
    <property type="entry name" value="BTB"/>
    <property type="match status" value="1"/>
</dbReference>
<accession>A0A7R9LMZ4</accession>
<evidence type="ECO:0000313" key="4">
    <source>
        <dbReference type="EMBL" id="CAD7644670.1"/>
    </source>
</evidence>
<gene>
    <name evidence="4" type="ORF">OSB1V03_LOCUS20157</name>
</gene>
<dbReference type="PROSITE" id="PS50097">
    <property type="entry name" value="BTB"/>
    <property type="match status" value="1"/>
</dbReference>
<evidence type="ECO:0000256" key="2">
    <source>
        <dbReference type="ARBA" id="ARBA00022737"/>
    </source>
</evidence>
<reference evidence="4" key="1">
    <citation type="submission" date="2020-11" db="EMBL/GenBank/DDBJ databases">
        <authorList>
            <person name="Tran Van P."/>
        </authorList>
    </citation>
    <scope>NUCLEOTIDE SEQUENCE</scope>
</reference>
<feature type="non-terminal residue" evidence="4">
    <location>
        <position position="1"/>
    </location>
</feature>
<keyword evidence="2" id="KW-0677">Repeat</keyword>
<dbReference type="SMART" id="SM00225">
    <property type="entry name" value="BTB"/>
    <property type="match status" value="1"/>
</dbReference>
<name>A0A7R9LMZ4_9ACAR</name>
<keyword evidence="5" id="KW-1185">Reference proteome</keyword>
<dbReference type="PANTHER" id="PTHR45632:SF3">
    <property type="entry name" value="KELCH-LIKE PROTEIN 32"/>
    <property type="match status" value="1"/>
</dbReference>
<proteinExistence type="predicted"/>
<dbReference type="PANTHER" id="PTHR45632">
    <property type="entry name" value="LD33804P"/>
    <property type="match status" value="1"/>
</dbReference>
<dbReference type="EMBL" id="CAJPIZ010032109">
    <property type="protein sequence ID" value="CAG2120210.1"/>
    <property type="molecule type" value="Genomic_DNA"/>
</dbReference>
<dbReference type="AlphaFoldDB" id="A0A7R9LMZ4"/>
<evidence type="ECO:0000256" key="1">
    <source>
        <dbReference type="ARBA" id="ARBA00022441"/>
    </source>
</evidence>
<dbReference type="InterPro" id="IPR000210">
    <property type="entry name" value="BTB/POZ_dom"/>
</dbReference>
<keyword evidence="1" id="KW-0880">Kelch repeat</keyword>
<dbReference type="SUPFAM" id="SSF54695">
    <property type="entry name" value="POZ domain"/>
    <property type="match status" value="1"/>
</dbReference>
<evidence type="ECO:0000259" key="3">
    <source>
        <dbReference type="PROSITE" id="PS50097"/>
    </source>
</evidence>
<organism evidence="4">
    <name type="scientific">Medioppia subpectinata</name>
    <dbReference type="NCBI Taxonomy" id="1979941"/>
    <lineage>
        <taxon>Eukaryota</taxon>
        <taxon>Metazoa</taxon>
        <taxon>Ecdysozoa</taxon>
        <taxon>Arthropoda</taxon>
        <taxon>Chelicerata</taxon>
        <taxon>Arachnida</taxon>
        <taxon>Acari</taxon>
        <taxon>Acariformes</taxon>
        <taxon>Sarcoptiformes</taxon>
        <taxon>Oribatida</taxon>
        <taxon>Brachypylina</taxon>
        <taxon>Oppioidea</taxon>
        <taxon>Oppiidae</taxon>
        <taxon>Medioppia</taxon>
    </lineage>
</organism>
<dbReference type="InterPro" id="IPR011333">
    <property type="entry name" value="SKP1/BTB/POZ_sf"/>
</dbReference>
<protein>
    <recommendedName>
        <fullName evidence="3">BTB domain-containing protein</fullName>
    </recommendedName>
</protein>
<dbReference type="EMBL" id="OC886684">
    <property type="protein sequence ID" value="CAD7644670.1"/>
    <property type="molecule type" value="Genomic_DNA"/>
</dbReference>
<feature type="domain" description="BTB" evidence="3">
    <location>
        <begin position="40"/>
        <end position="107"/>
    </location>
</feature>
<dbReference type="Gene3D" id="3.30.710.10">
    <property type="entry name" value="Potassium Channel Kv1.1, Chain A"/>
    <property type="match status" value="1"/>
</dbReference>
<sequence>MITAEEPIGVFLPSNVENFIQSKDVKSYPELAYFMNESESNVVFKVEGKAIPAVKELLSFKSDYFRSMFSGNYTESSDKEIEIPDTTCNAFKVILWYLYSQELVIDLTEETCFEFMYSVYRLADRFQIKRLLDYYENQLKANITEENLEFVARIGFEYKINSLMTCVKAFINKTFDKLILKDSDYLKKMNAFTNDYLLDKMIPKVRKRARIDESSESS</sequence>
<evidence type="ECO:0000313" key="5">
    <source>
        <dbReference type="Proteomes" id="UP000759131"/>
    </source>
</evidence>